<dbReference type="GO" id="GO:0035556">
    <property type="term" value="P:intracellular signal transduction"/>
    <property type="evidence" value="ECO:0007669"/>
    <property type="project" value="InterPro"/>
</dbReference>
<evidence type="ECO:0000256" key="12">
    <source>
        <dbReference type="ARBA" id="ARBA00023224"/>
    </source>
</evidence>
<dbReference type="PRINTS" id="PR00390">
    <property type="entry name" value="PHPHLIPASEC"/>
</dbReference>
<dbReference type="InterPro" id="IPR017946">
    <property type="entry name" value="PLC-like_Pdiesterase_TIM-brl"/>
</dbReference>
<evidence type="ECO:0000256" key="3">
    <source>
        <dbReference type="ARBA" id="ARBA00004496"/>
    </source>
</evidence>
<dbReference type="SUPFAM" id="SSF50729">
    <property type="entry name" value="PH domain-like"/>
    <property type="match status" value="1"/>
</dbReference>
<keyword evidence="12" id="KW-0807">Transducer</keyword>
<dbReference type="Proteomes" id="UP000285301">
    <property type="component" value="Unassembled WGS sequence"/>
</dbReference>
<dbReference type="InterPro" id="IPR000909">
    <property type="entry name" value="PLipase_C_PInositol-sp_X_dom"/>
</dbReference>
<dbReference type="GO" id="GO:0005509">
    <property type="term" value="F:calcium ion binding"/>
    <property type="evidence" value="ECO:0007669"/>
    <property type="project" value="InterPro"/>
</dbReference>
<dbReference type="InterPro" id="IPR015359">
    <property type="entry name" value="PLC_EF-hand-like"/>
</dbReference>
<evidence type="ECO:0000259" key="18">
    <source>
        <dbReference type="PROSITE" id="PS50222"/>
    </source>
</evidence>
<dbReference type="InterPro" id="IPR002048">
    <property type="entry name" value="EF_hand_dom"/>
</dbReference>
<comment type="catalytic activity">
    <reaction evidence="14">
        <text>a 1,2-diacyl-sn-glycero-3-phospho-(1D-myo-inositol-4,5-bisphosphate) + H2O = 1D-myo-inositol 1,4,5-trisphosphate + a 1,2-diacyl-sn-glycerol + H(+)</text>
        <dbReference type="Rhea" id="RHEA:33179"/>
        <dbReference type="ChEBI" id="CHEBI:15377"/>
        <dbReference type="ChEBI" id="CHEBI:15378"/>
        <dbReference type="ChEBI" id="CHEBI:17815"/>
        <dbReference type="ChEBI" id="CHEBI:58456"/>
        <dbReference type="ChEBI" id="CHEBI:203600"/>
        <dbReference type="EC" id="3.1.4.11"/>
    </reaction>
    <physiologicalReaction direction="left-to-right" evidence="14">
        <dbReference type="Rhea" id="RHEA:33180"/>
    </physiologicalReaction>
</comment>
<dbReference type="GO" id="GO:0005737">
    <property type="term" value="C:cytoplasm"/>
    <property type="evidence" value="ECO:0007669"/>
    <property type="project" value="UniProtKB-SubCell"/>
</dbReference>
<dbReference type="FunFam" id="1.10.238.10:FF:000005">
    <property type="entry name" value="Phosphoinositide phospholipase C"/>
    <property type="match status" value="1"/>
</dbReference>
<dbReference type="Pfam" id="PF16457">
    <property type="entry name" value="PH_12"/>
    <property type="match status" value="1"/>
</dbReference>
<dbReference type="EC" id="3.1.4.11" evidence="4 15"/>
<evidence type="ECO:0000256" key="10">
    <source>
        <dbReference type="ARBA" id="ARBA00023098"/>
    </source>
</evidence>
<protein>
    <recommendedName>
        <fullName evidence="4 15">Phosphoinositide phospholipase C</fullName>
        <ecNumber evidence="4 15">3.1.4.11</ecNumber>
    </recommendedName>
</protein>
<dbReference type="SMART" id="SM00148">
    <property type="entry name" value="PLCXc"/>
    <property type="match status" value="1"/>
</dbReference>
<dbReference type="SUPFAM" id="SSF49562">
    <property type="entry name" value="C2 domain (Calcium/lipid-binding domain, CaLB)"/>
    <property type="match status" value="1"/>
</dbReference>
<dbReference type="CDD" id="cd08558">
    <property type="entry name" value="PI-PLCc_eukaryota"/>
    <property type="match status" value="1"/>
</dbReference>
<dbReference type="PROSITE" id="PS50007">
    <property type="entry name" value="PIPLC_X_DOMAIN"/>
    <property type="match status" value="1"/>
</dbReference>
<evidence type="ECO:0000313" key="19">
    <source>
        <dbReference type="EMBL" id="RWS13143.1"/>
    </source>
</evidence>
<name>A0A3S3SEQ2_9ACAR</name>
<dbReference type="GO" id="GO:0016042">
    <property type="term" value="P:lipid catabolic process"/>
    <property type="evidence" value="ECO:0007669"/>
    <property type="project" value="UniProtKB-KW"/>
</dbReference>
<proteinExistence type="predicted"/>
<dbReference type="EMBL" id="NCKU01001079">
    <property type="protein sequence ID" value="RWS13154.1"/>
    <property type="molecule type" value="Genomic_DNA"/>
</dbReference>
<dbReference type="PANTHER" id="PTHR10336">
    <property type="entry name" value="PHOSPHOINOSITIDE-SPECIFIC PHOSPHOLIPASE C FAMILY PROTEIN"/>
    <property type="match status" value="1"/>
</dbReference>
<sequence>MNSVHRQLSIEFTSEDAIKQLEKATELYKALSHKKILRRQFYLDSKEWCIRYTPSQRPPCSRMKPEYDLSLLEEVRKGWKTDIFNKIDSKRKKSRKLKQMAHLVEDNSFSLVFENRKTVDLIAPNREICNLWIKGLNAIIASNRFEKREEQFMAWVKEQFYIADANRDGSLSFAECQNLLKTLNISMSRRQARILFDAADFRKEKINDEDALDADEFMKFFSSLYSRPVVEEVFRQYSIKGSGVMGAEELKLFLEKEQKMNNVTIEDCVNNIVRFEEQNCKAPGFMTLHEFYAFLFSRKQDIFEYKHRSVYQDMTQPLSHYYIASSHNTYLIEDQLIGESSVEGYINALKKGCRCVEIDVWDGPENEPIVYHGHTLTSKILFRDVLDAIKAYAFTQSIYPVILSIEVHCGLAQQSKMAHLLTSILGDFLYRDAVKEGNDLPSPEELAKKILIKAKKLNVESEDENEISDEENNQSVPGNLGEMFSLSETKAEELASTSENEFVETTKKRMCRIYPRGTRTNSSNYNPIPYWNVGCQMVALNYQTPGVAMLLNDAKFSDNGNCGYVLKPQFLRVEKRKLNKNKKTILKLKIISGQHIPKPGQAVEGEVVDPYVVIRITGHPEDEDRRKTRFILNNGFNPVWKEEFEFIVKAEELAMVCFFVYDENPTGRNEVLGQFALPFTSLSEGKCCECIKNKCYNYAFLLLLHFLEGYRHVHLLDERGNEIVPATLFVHVSIKRVV</sequence>
<keyword evidence="10 15" id="KW-0443">Lipid metabolism</keyword>
<evidence type="ECO:0000256" key="11">
    <source>
        <dbReference type="ARBA" id="ARBA00023157"/>
    </source>
</evidence>
<dbReference type="InterPro" id="IPR011992">
    <property type="entry name" value="EF-hand-dom_pair"/>
</dbReference>
<evidence type="ECO:0000256" key="7">
    <source>
        <dbReference type="ARBA" id="ARBA00022801"/>
    </source>
</evidence>
<feature type="domain" description="EF-hand" evidence="18">
    <location>
        <begin position="225"/>
        <end position="260"/>
    </location>
</feature>
<evidence type="ECO:0000256" key="14">
    <source>
        <dbReference type="ARBA" id="ARBA00023674"/>
    </source>
</evidence>
<dbReference type="InterPro" id="IPR001711">
    <property type="entry name" value="PLipase_C_Pinositol-sp_Y"/>
</dbReference>
<keyword evidence="9 15" id="KW-0442">Lipid degradation</keyword>
<dbReference type="Gene3D" id="1.10.238.10">
    <property type="entry name" value="EF-hand"/>
    <property type="match status" value="2"/>
</dbReference>
<dbReference type="PROSITE" id="PS50222">
    <property type="entry name" value="EF_HAND_2"/>
    <property type="match status" value="2"/>
</dbReference>
<dbReference type="STRING" id="1965070.A0A3S3SEQ2"/>
<dbReference type="Gene3D" id="2.30.29.30">
    <property type="entry name" value="Pleckstrin-homology domain (PH domain)/Phosphotyrosine-binding domain (PTB)"/>
    <property type="match status" value="1"/>
</dbReference>
<dbReference type="PROSITE" id="PS50008">
    <property type="entry name" value="PIPLC_Y_DOMAIN"/>
    <property type="match status" value="1"/>
</dbReference>
<organism evidence="19 21">
    <name type="scientific">Dinothrombium tinctorium</name>
    <dbReference type="NCBI Taxonomy" id="1965070"/>
    <lineage>
        <taxon>Eukaryota</taxon>
        <taxon>Metazoa</taxon>
        <taxon>Ecdysozoa</taxon>
        <taxon>Arthropoda</taxon>
        <taxon>Chelicerata</taxon>
        <taxon>Arachnida</taxon>
        <taxon>Acari</taxon>
        <taxon>Acariformes</taxon>
        <taxon>Trombidiformes</taxon>
        <taxon>Prostigmata</taxon>
        <taxon>Anystina</taxon>
        <taxon>Parasitengona</taxon>
        <taxon>Trombidioidea</taxon>
        <taxon>Trombidiidae</taxon>
        <taxon>Dinothrombium</taxon>
    </lineage>
</organism>
<dbReference type="PROSITE" id="PS50004">
    <property type="entry name" value="C2"/>
    <property type="match status" value="1"/>
</dbReference>
<keyword evidence="5" id="KW-0963">Cytoplasm</keyword>
<gene>
    <name evidence="20" type="ORF">B4U79_02774</name>
    <name evidence="19" type="ORF">B4U79_02854</name>
</gene>
<comment type="catalytic activity">
    <reaction evidence="1">
        <text>an N-(acyl)-sphingosylphosphoethanolamine = an N-(acyl)-sphingosyl-1,3-cyclic phosphate + ethanolamine</text>
        <dbReference type="Rhea" id="RHEA:60648"/>
        <dbReference type="ChEBI" id="CHEBI:57603"/>
        <dbReference type="ChEBI" id="CHEBI:143891"/>
        <dbReference type="ChEBI" id="CHEBI:143892"/>
    </reaction>
</comment>
<feature type="domain" description="C2" evidence="16">
    <location>
        <begin position="567"/>
        <end position="692"/>
    </location>
</feature>
<reference evidence="19 21" key="1">
    <citation type="journal article" date="2018" name="Gigascience">
        <title>Genomes of trombidid mites reveal novel predicted allergens and laterally-transferred genes associated with secondary metabolism.</title>
        <authorList>
            <person name="Dong X."/>
            <person name="Chaisiri K."/>
            <person name="Xia D."/>
            <person name="Armstrong S.D."/>
            <person name="Fang Y."/>
            <person name="Donnelly M.J."/>
            <person name="Kadowaki T."/>
            <person name="McGarry J.W."/>
            <person name="Darby A.C."/>
            <person name="Makepeace B.L."/>
        </authorList>
    </citation>
    <scope>NUCLEOTIDE SEQUENCE [LARGE SCALE GENOMIC DNA]</scope>
    <source>
        <strain evidence="19">UoL-WK</strain>
    </source>
</reference>
<dbReference type="SMART" id="SM00149">
    <property type="entry name" value="PLCYc"/>
    <property type="match status" value="1"/>
</dbReference>
<dbReference type="FunFam" id="3.20.20.190:FF:000039">
    <property type="entry name" value="Phosphoinositide phospholipase C"/>
    <property type="match status" value="1"/>
</dbReference>
<accession>A0A3S3SEQ2</accession>
<dbReference type="GO" id="GO:0004435">
    <property type="term" value="F:phosphatidylinositol-4,5-bisphosphate phospholipase C activity"/>
    <property type="evidence" value="ECO:0007669"/>
    <property type="project" value="UniProtKB-EC"/>
</dbReference>
<dbReference type="EMBL" id="NCKU01001082">
    <property type="protein sequence ID" value="RWS13143.1"/>
    <property type="molecule type" value="Genomic_DNA"/>
</dbReference>
<dbReference type="CDD" id="cd16202">
    <property type="entry name" value="EFh_PI-PLCdelta"/>
    <property type="match status" value="1"/>
</dbReference>
<evidence type="ECO:0000256" key="2">
    <source>
        <dbReference type="ARBA" id="ARBA00001913"/>
    </source>
</evidence>
<dbReference type="InterPro" id="IPR011993">
    <property type="entry name" value="PH-like_dom_sf"/>
</dbReference>
<evidence type="ECO:0000259" key="16">
    <source>
        <dbReference type="PROSITE" id="PS50004"/>
    </source>
</evidence>
<dbReference type="SUPFAM" id="SSF47473">
    <property type="entry name" value="EF-hand"/>
    <property type="match status" value="1"/>
</dbReference>
<evidence type="ECO:0000256" key="1">
    <source>
        <dbReference type="ARBA" id="ARBA00000110"/>
    </source>
</evidence>
<reference evidence="19" key="2">
    <citation type="submission" date="2018-11" db="EMBL/GenBank/DDBJ databases">
        <title>Trombidioid mite genomics.</title>
        <authorList>
            <person name="Dong X."/>
        </authorList>
    </citation>
    <scope>NUCLEOTIDE SEQUENCE</scope>
    <source>
        <strain evidence="19">UoL-WK</strain>
    </source>
</reference>
<dbReference type="AlphaFoldDB" id="A0A3S3SEQ2"/>
<evidence type="ECO:0000256" key="9">
    <source>
        <dbReference type="ARBA" id="ARBA00022963"/>
    </source>
</evidence>
<keyword evidence="8" id="KW-0460">Magnesium</keyword>
<dbReference type="InterPro" id="IPR001849">
    <property type="entry name" value="PH_domain"/>
</dbReference>
<evidence type="ECO:0000256" key="6">
    <source>
        <dbReference type="ARBA" id="ARBA00022723"/>
    </source>
</evidence>
<dbReference type="InterPro" id="IPR001192">
    <property type="entry name" value="PI-PLC_fam"/>
</dbReference>
<dbReference type="Pfam" id="PF00168">
    <property type="entry name" value="C2"/>
    <property type="match status" value="1"/>
</dbReference>
<dbReference type="Gene3D" id="2.60.40.150">
    <property type="entry name" value="C2 domain"/>
    <property type="match status" value="1"/>
</dbReference>
<evidence type="ECO:0000313" key="21">
    <source>
        <dbReference type="Proteomes" id="UP000285301"/>
    </source>
</evidence>
<dbReference type="CDD" id="cd00275">
    <property type="entry name" value="C2_PLC_like"/>
    <property type="match status" value="1"/>
</dbReference>
<feature type="domain" description="EF-hand" evidence="18">
    <location>
        <begin position="151"/>
        <end position="186"/>
    </location>
</feature>
<comment type="caution">
    <text evidence="19">The sequence shown here is derived from an EMBL/GenBank/DDBJ whole genome shotgun (WGS) entry which is preliminary data.</text>
</comment>
<evidence type="ECO:0000256" key="5">
    <source>
        <dbReference type="ARBA" id="ARBA00022490"/>
    </source>
</evidence>
<dbReference type="SMART" id="SM00239">
    <property type="entry name" value="C2"/>
    <property type="match status" value="1"/>
</dbReference>
<dbReference type="Pfam" id="PF09279">
    <property type="entry name" value="EF-hand_like"/>
    <property type="match status" value="1"/>
</dbReference>
<dbReference type="OrthoDB" id="269822at2759"/>
<feature type="domain" description="PI-PLC Y-box" evidence="17">
    <location>
        <begin position="482"/>
        <end position="572"/>
    </location>
</feature>
<evidence type="ECO:0000256" key="13">
    <source>
        <dbReference type="ARBA" id="ARBA00023239"/>
    </source>
</evidence>
<evidence type="ECO:0000256" key="15">
    <source>
        <dbReference type="RuleBase" id="RU361133"/>
    </source>
</evidence>
<keyword evidence="6" id="KW-0479">Metal-binding</keyword>
<evidence type="ECO:0000259" key="17">
    <source>
        <dbReference type="PROSITE" id="PS50008"/>
    </source>
</evidence>
<evidence type="ECO:0000256" key="4">
    <source>
        <dbReference type="ARBA" id="ARBA00012368"/>
    </source>
</evidence>
<keyword evidence="7 15" id="KW-0378">Hydrolase</keyword>
<dbReference type="PANTHER" id="PTHR10336:SF209">
    <property type="entry name" value="PHOSPHOINOSITIDE PHOSPHOLIPASE C"/>
    <property type="match status" value="1"/>
</dbReference>
<comment type="subcellular location">
    <subcellularLocation>
        <location evidence="3">Cytoplasm</location>
    </subcellularLocation>
</comment>
<evidence type="ECO:0000256" key="8">
    <source>
        <dbReference type="ARBA" id="ARBA00022842"/>
    </source>
</evidence>
<keyword evidence="11" id="KW-1015">Disulfide bond</keyword>
<keyword evidence="21" id="KW-1185">Reference proteome</keyword>
<dbReference type="Gene3D" id="3.20.20.190">
    <property type="entry name" value="Phosphatidylinositol (PI) phosphodiesterase"/>
    <property type="match status" value="1"/>
</dbReference>
<keyword evidence="13" id="KW-0456">Lyase</keyword>
<dbReference type="Pfam" id="PF00388">
    <property type="entry name" value="PI-PLC-X"/>
    <property type="match status" value="1"/>
</dbReference>
<dbReference type="GO" id="GO:0016829">
    <property type="term" value="F:lyase activity"/>
    <property type="evidence" value="ECO:0007669"/>
    <property type="project" value="UniProtKB-KW"/>
</dbReference>
<dbReference type="InterPro" id="IPR035892">
    <property type="entry name" value="C2_domain_sf"/>
</dbReference>
<dbReference type="InterPro" id="IPR000008">
    <property type="entry name" value="C2_dom"/>
</dbReference>
<evidence type="ECO:0000313" key="20">
    <source>
        <dbReference type="EMBL" id="RWS13154.1"/>
    </source>
</evidence>
<dbReference type="GO" id="GO:0005886">
    <property type="term" value="C:plasma membrane"/>
    <property type="evidence" value="ECO:0007669"/>
    <property type="project" value="TreeGrafter"/>
</dbReference>
<comment type="cofactor">
    <cofactor evidence="2">
        <name>Ca(2+)</name>
        <dbReference type="ChEBI" id="CHEBI:29108"/>
    </cofactor>
</comment>
<dbReference type="Pfam" id="PF00387">
    <property type="entry name" value="PI-PLC-Y"/>
    <property type="match status" value="1"/>
</dbReference>
<dbReference type="SUPFAM" id="SSF51695">
    <property type="entry name" value="PLC-like phosphodiesterases"/>
    <property type="match status" value="1"/>
</dbReference>